<reference evidence="2 3" key="1">
    <citation type="submission" date="2020-01" db="EMBL/GenBank/DDBJ databases">
        <authorList>
            <person name="Lee S.D."/>
        </authorList>
    </citation>
    <scope>NUCLEOTIDE SEQUENCE [LARGE SCALE GENOMIC DNA]</scope>
    <source>
        <strain evidence="2 3">SAP-1</strain>
    </source>
</reference>
<feature type="domain" description="Tlde1" evidence="1">
    <location>
        <begin position="24"/>
        <end position="113"/>
    </location>
</feature>
<evidence type="ECO:0000313" key="2">
    <source>
        <dbReference type="EMBL" id="NMP29578.1"/>
    </source>
</evidence>
<dbReference type="Proteomes" id="UP000585363">
    <property type="component" value="Unassembled WGS sequence"/>
</dbReference>
<evidence type="ECO:0000259" key="1">
    <source>
        <dbReference type="Pfam" id="PF10908"/>
    </source>
</evidence>
<sequence length="121" mass="13690">MTWEYDVRNAKFYKDGVFQFEAKYAGAIGYYNNPDQECVKNKGPLPRGRYTIGAPYNSTKTGPYTLPLIPDSSNNMCGRDEFRIHGDSGKHPGAASEGCIVTDFNTRRDIWNSNDRELLVK</sequence>
<dbReference type="Pfam" id="PF10908">
    <property type="entry name" value="Tlde1_dom"/>
    <property type="match status" value="1"/>
</dbReference>
<evidence type="ECO:0000313" key="3">
    <source>
        <dbReference type="Proteomes" id="UP000585363"/>
    </source>
</evidence>
<name>A0A848MLY5_9GAMM</name>
<proteinExistence type="predicted"/>
<dbReference type="EMBL" id="JAADJU010000015">
    <property type="protein sequence ID" value="NMP29578.1"/>
    <property type="molecule type" value="Genomic_DNA"/>
</dbReference>
<protein>
    <submittedName>
        <fullName evidence="2">DUF2778 domain-containing protein</fullName>
    </submittedName>
</protein>
<organism evidence="2 3">
    <name type="scientific">Rouxiella aceris</name>
    <dbReference type="NCBI Taxonomy" id="2703884"/>
    <lineage>
        <taxon>Bacteria</taxon>
        <taxon>Pseudomonadati</taxon>
        <taxon>Pseudomonadota</taxon>
        <taxon>Gammaproteobacteria</taxon>
        <taxon>Enterobacterales</taxon>
        <taxon>Yersiniaceae</taxon>
        <taxon>Rouxiella</taxon>
    </lineage>
</organism>
<dbReference type="InterPro" id="IPR021225">
    <property type="entry name" value="Tlde1_dom"/>
</dbReference>
<dbReference type="AlphaFoldDB" id="A0A848MLY5"/>
<accession>A0A848MLY5</accession>
<reference evidence="2 3" key="2">
    <citation type="submission" date="2020-06" db="EMBL/GenBank/DDBJ databases">
        <title>Polyphasic characterization of a Rahnella strain isolated from tree sap.</title>
        <authorList>
            <person name="Kim I.S."/>
        </authorList>
    </citation>
    <scope>NUCLEOTIDE SEQUENCE [LARGE SCALE GENOMIC DNA]</scope>
    <source>
        <strain evidence="2 3">SAP-1</strain>
    </source>
</reference>
<dbReference type="RefSeq" id="WP_169405286.1">
    <property type="nucleotide sequence ID" value="NZ_JAADJU010000015.1"/>
</dbReference>
<gene>
    <name evidence="2" type="ORF">GW590_22265</name>
</gene>
<comment type="caution">
    <text evidence="2">The sequence shown here is derived from an EMBL/GenBank/DDBJ whole genome shotgun (WGS) entry which is preliminary data.</text>
</comment>
<keyword evidence="3" id="KW-1185">Reference proteome</keyword>